<protein>
    <submittedName>
        <fullName evidence="1">Uncharacterized protein</fullName>
    </submittedName>
</protein>
<dbReference type="Proteomes" id="UP000784294">
    <property type="component" value="Unassembled WGS sequence"/>
</dbReference>
<sequence length="107" mass="11956">MPQRTYIVNSFGQLMHCWSLHALSPLMLVSSHPSRTGSVSMRVQFGCSFGQVTWPPSRFRWCRRNDHQSVLSLGNQVCRILEEHEAKTLPQPINAAACGGVPCLCLC</sequence>
<gene>
    <name evidence="1" type="ORF">PXEA_LOCUS18176</name>
</gene>
<accession>A0A448X0H8</accession>
<dbReference type="AlphaFoldDB" id="A0A448X0H8"/>
<reference evidence="1" key="1">
    <citation type="submission" date="2018-11" db="EMBL/GenBank/DDBJ databases">
        <authorList>
            <consortium name="Pathogen Informatics"/>
        </authorList>
    </citation>
    <scope>NUCLEOTIDE SEQUENCE</scope>
</reference>
<name>A0A448X0H8_9PLAT</name>
<comment type="caution">
    <text evidence="1">The sequence shown here is derived from an EMBL/GenBank/DDBJ whole genome shotgun (WGS) entry which is preliminary data.</text>
</comment>
<proteinExistence type="predicted"/>
<evidence type="ECO:0000313" key="2">
    <source>
        <dbReference type="Proteomes" id="UP000784294"/>
    </source>
</evidence>
<dbReference type="EMBL" id="CAAALY010069353">
    <property type="protein sequence ID" value="VEL24736.1"/>
    <property type="molecule type" value="Genomic_DNA"/>
</dbReference>
<evidence type="ECO:0000313" key="1">
    <source>
        <dbReference type="EMBL" id="VEL24736.1"/>
    </source>
</evidence>
<keyword evidence="2" id="KW-1185">Reference proteome</keyword>
<organism evidence="1 2">
    <name type="scientific">Protopolystoma xenopodis</name>
    <dbReference type="NCBI Taxonomy" id="117903"/>
    <lineage>
        <taxon>Eukaryota</taxon>
        <taxon>Metazoa</taxon>
        <taxon>Spiralia</taxon>
        <taxon>Lophotrochozoa</taxon>
        <taxon>Platyhelminthes</taxon>
        <taxon>Monogenea</taxon>
        <taxon>Polyopisthocotylea</taxon>
        <taxon>Polystomatidea</taxon>
        <taxon>Polystomatidae</taxon>
        <taxon>Protopolystoma</taxon>
    </lineage>
</organism>